<comment type="caution">
    <text evidence="1">The sequence shown here is derived from an EMBL/GenBank/DDBJ whole genome shotgun (WGS) entry which is preliminary data.</text>
</comment>
<evidence type="ECO:0000313" key="1">
    <source>
        <dbReference type="EMBL" id="GLL01707.1"/>
    </source>
</evidence>
<gene>
    <name evidence="1" type="ORF">GCM10017581_034490</name>
</gene>
<name>A0A9W6NM99_9ACTN</name>
<reference evidence="1" key="2">
    <citation type="submission" date="2023-01" db="EMBL/GenBank/DDBJ databases">
        <authorList>
            <person name="Sun Q."/>
            <person name="Evtushenko L."/>
        </authorList>
    </citation>
    <scope>NUCLEOTIDE SEQUENCE</scope>
    <source>
        <strain evidence="1">VKM Ac-1321</strain>
    </source>
</reference>
<reference evidence="1" key="1">
    <citation type="journal article" date="2014" name="Int. J. Syst. Evol. Microbiol.">
        <title>Complete genome sequence of Corynebacterium casei LMG S-19264T (=DSM 44701T), isolated from a smear-ripened cheese.</title>
        <authorList>
            <consortium name="US DOE Joint Genome Institute (JGI-PGF)"/>
            <person name="Walter F."/>
            <person name="Albersmeier A."/>
            <person name="Kalinowski J."/>
            <person name="Ruckert C."/>
        </authorList>
    </citation>
    <scope>NUCLEOTIDE SEQUENCE</scope>
    <source>
        <strain evidence="1">VKM Ac-1321</strain>
    </source>
</reference>
<evidence type="ECO:0000313" key="2">
    <source>
        <dbReference type="Proteomes" id="UP001143480"/>
    </source>
</evidence>
<proteinExistence type="predicted"/>
<keyword evidence="2" id="KW-1185">Reference proteome</keyword>
<dbReference type="Proteomes" id="UP001143480">
    <property type="component" value="Unassembled WGS sequence"/>
</dbReference>
<dbReference type="RefSeq" id="WP_261963548.1">
    <property type="nucleotide sequence ID" value="NZ_BAAAXA010000003.1"/>
</dbReference>
<dbReference type="AlphaFoldDB" id="A0A9W6NM99"/>
<sequence length="229" mass="25676">MQAARPEFETEVLTAFSAKLREYCDHLLRSRGAEGIGPVLVVSVVTAIPVPALRKRLDDLAVQMLGRRLPGARLDRMFFAVDQAMSEPMYAIGVEERPPVERPADDEAARLPVQLLTLSFGRPHKFVFGLEARAAWVPIRRGLPTAGARREIALPEYLSMVPRGVLLELRYSHGRVELRRTEDRPEYHVEVDQSRLDRGQSIALGPRGGIAFRNGGGQAELRYVLMERL</sequence>
<protein>
    <submittedName>
        <fullName evidence="1">Uncharacterized protein</fullName>
    </submittedName>
</protein>
<accession>A0A9W6NM99</accession>
<organism evidence="1 2">
    <name type="scientific">Dactylosporangium matsuzakiense</name>
    <dbReference type="NCBI Taxonomy" id="53360"/>
    <lineage>
        <taxon>Bacteria</taxon>
        <taxon>Bacillati</taxon>
        <taxon>Actinomycetota</taxon>
        <taxon>Actinomycetes</taxon>
        <taxon>Micromonosporales</taxon>
        <taxon>Micromonosporaceae</taxon>
        <taxon>Dactylosporangium</taxon>
    </lineage>
</organism>
<dbReference type="EMBL" id="BSFP01000018">
    <property type="protein sequence ID" value="GLL01707.1"/>
    <property type="molecule type" value="Genomic_DNA"/>
</dbReference>